<reference evidence="1" key="1">
    <citation type="journal article" date="2020" name="Fungal Divers.">
        <title>Resolving the Mortierellaceae phylogeny through synthesis of multi-gene phylogenetics and phylogenomics.</title>
        <authorList>
            <person name="Vandepol N."/>
            <person name="Liber J."/>
            <person name="Desiro A."/>
            <person name="Na H."/>
            <person name="Kennedy M."/>
            <person name="Barry K."/>
            <person name="Grigoriev I.V."/>
            <person name="Miller A.N."/>
            <person name="O'Donnell K."/>
            <person name="Stajich J.E."/>
            <person name="Bonito G."/>
        </authorList>
    </citation>
    <scope>NUCLEOTIDE SEQUENCE</scope>
    <source>
        <strain evidence="1">NRRL 2769</strain>
    </source>
</reference>
<dbReference type="Proteomes" id="UP000703661">
    <property type="component" value="Unassembled WGS sequence"/>
</dbReference>
<comment type="caution">
    <text evidence="1">The sequence shown here is derived from an EMBL/GenBank/DDBJ whole genome shotgun (WGS) entry which is preliminary data.</text>
</comment>
<evidence type="ECO:0000313" key="1">
    <source>
        <dbReference type="EMBL" id="KAG0012647.1"/>
    </source>
</evidence>
<dbReference type="Gene3D" id="3.80.10.10">
    <property type="entry name" value="Ribonuclease Inhibitor"/>
    <property type="match status" value="1"/>
</dbReference>
<dbReference type="InterPro" id="IPR032675">
    <property type="entry name" value="LRR_dom_sf"/>
</dbReference>
<evidence type="ECO:0000313" key="2">
    <source>
        <dbReference type="Proteomes" id="UP000703661"/>
    </source>
</evidence>
<evidence type="ECO:0008006" key="3">
    <source>
        <dbReference type="Google" id="ProtNLM"/>
    </source>
</evidence>
<name>A0A9P6MU73_9FUNG</name>
<dbReference type="EMBL" id="JAAAID010000954">
    <property type="protein sequence ID" value="KAG0012647.1"/>
    <property type="molecule type" value="Genomic_DNA"/>
</dbReference>
<accession>A0A9P6MU73</accession>
<protein>
    <recommendedName>
        <fullName evidence="3">F-box domain-containing protein</fullName>
    </recommendedName>
</protein>
<dbReference type="AlphaFoldDB" id="A0A9P6MU73"/>
<dbReference type="SUPFAM" id="SSF52047">
    <property type="entry name" value="RNI-like"/>
    <property type="match status" value="1"/>
</dbReference>
<organism evidence="1 2">
    <name type="scientific">Entomortierella chlamydospora</name>
    <dbReference type="NCBI Taxonomy" id="101097"/>
    <lineage>
        <taxon>Eukaryota</taxon>
        <taxon>Fungi</taxon>
        <taxon>Fungi incertae sedis</taxon>
        <taxon>Mucoromycota</taxon>
        <taxon>Mortierellomycotina</taxon>
        <taxon>Mortierellomycetes</taxon>
        <taxon>Mortierellales</taxon>
        <taxon>Mortierellaceae</taxon>
        <taxon>Entomortierella</taxon>
    </lineage>
</organism>
<keyword evidence="2" id="KW-1185">Reference proteome</keyword>
<dbReference type="OrthoDB" id="2432222at2759"/>
<sequence length="465" mass="52693">MATALELPDITRLLGELLDKKTLKSCVLVSRSFYASYAPFLWRKVTLNGPEKLMDLAILKAQADHVQELNINNSIPSEYYDIKFKRLKAVRLSMDNSSFFSDRPADDAIDNVYPDYTPFARLNPTINTLLFFDMQLPSSSAFWDAVATDWDDPKVTTLTLDFVDRNKPDIFRPLDQLTLVKACPHLTTLGWKAVADEASSLAFKQEFDNASWPELTSVSLSGSVFDDEIIASIIKAAPSLKKLDNPSGMFGPEAHASIIQSQYNKLEWLSVKNCSSFTSAMAQEILSRCLLLKHFEAPSIHLKDIARSGLPWVCLELEKLTIQFEKQPEDPIEWERDVFGRLSRLTRLKHFDMGFGYRGFHRNGSPVVSKQSIDLSLASGLGSLASLKEIQTFHFEGTVQEMGKDEIQWMLDHWKKLTKSRGRFSQDKSQHQELAVLLNERGIECDLEEDEGIVICRFSHDVVMV</sequence>
<proteinExistence type="predicted"/>
<gene>
    <name evidence="1" type="ORF">BGZ80_011607</name>
</gene>